<dbReference type="PANTHER" id="PTHR43162">
    <property type="match status" value="1"/>
</dbReference>
<feature type="domain" description="NAD(P)-binding" evidence="1">
    <location>
        <begin position="20"/>
        <end position="177"/>
    </location>
</feature>
<dbReference type="PANTHER" id="PTHR43162:SF1">
    <property type="entry name" value="PRESTALK A DIFFERENTIATION PROTEIN A"/>
    <property type="match status" value="1"/>
</dbReference>
<dbReference type="Pfam" id="PF13460">
    <property type="entry name" value="NAD_binding_10"/>
    <property type="match status" value="1"/>
</dbReference>
<dbReference type="Gene3D" id="3.40.50.720">
    <property type="entry name" value="NAD(P)-binding Rossmann-like Domain"/>
    <property type="match status" value="1"/>
</dbReference>
<dbReference type="InterPro" id="IPR051604">
    <property type="entry name" value="Ergot_Alk_Oxidoreductase"/>
</dbReference>
<dbReference type="AlphaFoldDB" id="A0A895XV98"/>
<dbReference type="Gene3D" id="3.90.25.10">
    <property type="entry name" value="UDP-galactose 4-epimerase, domain 1"/>
    <property type="match status" value="1"/>
</dbReference>
<keyword evidence="3" id="KW-1185">Reference proteome</keyword>
<evidence type="ECO:0000313" key="2">
    <source>
        <dbReference type="EMBL" id="QSB06150.1"/>
    </source>
</evidence>
<dbReference type="RefSeq" id="WP_213172160.1">
    <property type="nucleotide sequence ID" value="NZ_CP070496.1"/>
</dbReference>
<organism evidence="2 3">
    <name type="scientific">Natronoglycomyces albus</name>
    <dbReference type="NCBI Taxonomy" id="2811108"/>
    <lineage>
        <taxon>Bacteria</taxon>
        <taxon>Bacillati</taxon>
        <taxon>Actinomycetota</taxon>
        <taxon>Actinomycetes</taxon>
        <taxon>Glycomycetales</taxon>
        <taxon>Glycomycetaceae</taxon>
        <taxon>Natronoglycomyces</taxon>
    </lineage>
</organism>
<dbReference type="SUPFAM" id="SSF51735">
    <property type="entry name" value="NAD(P)-binding Rossmann-fold domains"/>
    <property type="match status" value="1"/>
</dbReference>
<dbReference type="KEGG" id="nav:JQS30_04325"/>
<gene>
    <name evidence="2" type="ORF">JQS30_04325</name>
</gene>
<dbReference type="Proteomes" id="UP000662939">
    <property type="component" value="Chromosome"/>
</dbReference>
<sequence>MTQNETPTSVPDSSPILLIGGTGKTGKRIAAQLREAGHEVRPASRNAQCRFSWTDQSTWAPALAGVRAIYLVQPPFDDALVHMKPFFEQARSSGAQRLVLLSAMGAAGPLLEAEQLVKDAFPEWTMLQPTWFSQNFHEDFFGQLVRTGHVRLPVGEAEVAFIDVDDIAAVAAAALTDSRHAGRSYELTGPRKLTFTEAIGEIAQATGRDIRFTPISEEEFRAEQLAAGLSEDVVELFCYLLADLREGSHSETSDGVQQALGRQPRDFSLYVRQAAASNSFN</sequence>
<dbReference type="InterPro" id="IPR016040">
    <property type="entry name" value="NAD(P)-bd_dom"/>
</dbReference>
<dbReference type="EMBL" id="CP070496">
    <property type="protein sequence ID" value="QSB06150.1"/>
    <property type="molecule type" value="Genomic_DNA"/>
</dbReference>
<proteinExistence type="predicted"/>
<reference evidence="2" key="1">
    <citation type="submission" date="2021-02" db="EMBL/GenBank/DDBJ databases">
        <title>Natronoglycomyces albus gen. nov., sp. nov, a haloalkaliphilic actinobacterium from a soda solonchak soil.</title>
        <authorList>
            <person name="Sorokin D.Y."/>
            <person name="Khijniak T.V."/>
            <person name="Zakharycheva A.P."/>
            <person name="Boueva O.V."/>
            <person name="Ariskina E.V."/>
            <person name="Hahnke R.L."/>
            <person name="Bunk B."/>
            <person name="Sproer C."/>
            <person name="Schumann P."/>
            <person name="Evtushenko L.I."/>
            <person name="Kublanov I.V."/>
        </authorList>
    </citation>
    <scope>NUCLEOTIDE SEQUENCE</scope>
    <source>
        <strain evidence="2">DSM 106290</strain>
    </source>
</reference>
<protein>
    <submittedName>
        <fullName evidence="2">NAD(P)H-binding protein</fullName>
    </submittedName>
</protein>
<evidence type="ECO:0000259" key="1">
    <source>
        <dbReference type="Pfam" id="PF13460"/>
    </source>
</evidence>
<dbReference type="InterPro" id="IPR036291">
    <property type="entry name" value="NAD(P)-bd_dom_sf"/>
</dbReference>
<evidence type="ECO:0000313" key="3">
    <source>
        <dbReference type="Proteomes" id="UP000662939"/>
    </source>
</evidence>
<accession>A0A895XV98</accession>
<name>A0A895XV98_9ACTN</name>